<sequence length="647" mass="70200">MRWLVFTYLVGLSYVFPLKGLKLQHTPGKAYTYDYESLSTLRERREAGPPSPGQAGVGPKVSAEVLLTVVWGQETEQLVKLELRKLKLQGATTETSEKARLFDGVSASVSAHHARPVYFVWRSGQVMQLYSSGHDGVVAENLKRAVVSLLQLQTQSGDREEVDVSGTCKANYQVEENLTVRKSKVGCQAPDYPGQFSHAKSILGSSVESTYSAIYEVGKNGILQTASGEDVHVFAPNIRRSLAAEIVTRQQLKLRGVVDGSRTVDASSVEQAAAGLADVSPREMKLQSLPGKPEESAAILQKLEDARGELAEPASVSSAKAFVSLLGFFRGQKATEERVLQLLRQEEEKARDPQRPADFVDVLPFLIDAVTAAQTDACQGALMKFLDFGREDNIELPEKYLLAASFSSQPSLALLSDVWVGIFAKGLEAIVGDAEGEEADEVASAGMQLTVLDTVTRPVVFFEGKGQLMSAIWSGAGSTPTSALTASVIMQDHQQYLPLSSGWIVDLGLTGALSVDLSGSVQISLWYQTSNSLVQSSGAAVIAGSARFQIPEAEVGMQFSGEAEALINFASDVDFSGKPLKLCMKMVQPDFTYRQHARKYEKVRGKNGRQRGFGVRLSRHQPVVGKSFLLHQKISELCAQMELEKSG</sequence>
<dbReference type="RefSeq" id="XP_014673501.1">
    <property type="nucleotide sequence ID" value="XM_014818015.1"/>
</dbReference>
<dbReference type="InterPro" id="IPR001747">
    <property type="entry name" value="Vitellogenin_N"/>
</dbReference>
<dbReference type="Gene3D" id="2.30.230.10">
    <property type="entry name" value="Lipovitellin, beta-sheet shell regions, chain A"/>
    <property type="match status" value="1"/>
</dbReference>
<dbReference type="PANTHER" id="PTHR13024">
    <property type="entry name" value="MICROSOMAL TRIGLYCERIDE TRANSFER PROTEIN, LARGE SUBUNIT"/>
    <property type="match status" value="1"/>
</dbReference>
<dbReference type="GeneID" id="106813791"/>
<dbReference type="SMART" id="SM00638">
    <property type="entry name" value="LPD_N"/>
    <property type="match status" value="1"/>
</dbReference>
<dbReference type="Pfam" id="PF19444">
    <property type="entry name" value="MTP_lip_bd"/>
    <property type="match status" value="1"/>
</dbReference>
<dbReference type="PANTHER" id="PTHR13024:SF0">
    <property type="entry name" value="MICROSOMAL TRIACYLGLYCEROL TRANSFER PROTEIN"/>
    <property type="match status" value="1"/>
</dbReference>
<dbReference type="SUPFAM" id="SSF56968">
    <property type="entry name" value="Lipovitellin-phosvitin complex, beta-sheet shell regions"/>
    <property type="match status" value="1"/>
</dbReference>
<gene>
    <name evidence="9" type="primary">LOC106813791</name>
</gene>
<dbReference type="Proteomes" id="UP000695022">
    <property type="component" value="Unplaced"/>
</dbReference>
<comment type="caution">
    <text evidence="5">Lacks conserved residue(s) required for the propagation of feature annotation.</text>
</comment>
<evidence type="ECO:0000256" key="6">
    <source>
        <dbReference type="SAM" id="SignalP"/>
    </source>
</evidence>
<evidence type="ECO:0000256" key="1">
    <source>
        <dbReference type="ARBA" id="ARBA00004240"/>
    </source>
</evidence>
<evidence type="ECO:0000313" key="9">
    <source>
        <dbReference type="RefSeq" id="XP_014673501.1"/>
    </source>
</evidence>
<evidence type="ECO:0000259" key="7">
    <source>
        <dbReference type="PROSITE" id="PS51211"/>
    </source>
</evidence>
<evidence type="ECO:0000256" key="2">
    <source>
        <dbReference type="ARBA" id="ARBA00022448"/>
    </source>
</evidence>
<keyword evidence="8" id="KW-1185">Reference proteome</keyword>
<reference evidence="9" key="1">
    <citation type="submission" date="2025-08" db="UniProtKB">
        <authorList>
            <consortium name="RefSeq"/>
        </authorList>
    </citation>
    <scope>IDENTIFICATION</scope>
</reference>
<evidence type="ECO:0000256" key="4">
    <source>
        <dbReference type="ARBA" id="ARBA00022824"/>
    </source>
</evidence>
<keyword evidence="4" id="KW-0256">Endoplasmic reticulum</keyword>
<proteinExistence type="predicted"/>
<comment type="subcellular location">
    <subcellularLocation>
        <location evidence="1">Endoplasmic reticulum</location>
    </subcellularLocation>
</comment>
<accession>A0ABM1EMT0</accession>
<evidence type="ECO:0000256" key="5">
    <source>
        <dbReference type="PROSITE-ProRule" id="PRU00557"/>
    </source>
</evidence>
<name>A0ABM1EMT0_PRICU</name>
<protein>
    <submittedName>
        <fullName evidence="9">Microsomal triglyceride transfer protein large subunit-like</fullName>
    </submittedName>
</protein>
<dbReference type="InterPro" id="IPR045811">
    <property type="entry name" value="MTP_lip-bd"/>
</dbReference>
<feature type="chain" id="PRO_5045671067" evidence="6">
    <location>
        <begin position="21"/>
        <end position="647"/>
    </location>
</feature>
<evidence type="ECO:0000256" key="3">
    <source>
        <dbReference type="ARBA" id="ARBA00022729"/>
    </source>
</evidence>
<keyword evidence="3 6" id="KW-0732">Signal</keyword>
<feature type="domain" description="Vitellogenin" evidence="7">
    <location>
        <begin position="25"/>
        <end position="419"/>
    </location>
</feature>
<dbReference type="PROSITE" id="PS51211">
    <property type="entry name" value="VITELLOGENIN"/>
    <property type="match status" value="1"/>
</dbReference>
<dbReference type="InterPro" id="IPR015819">
    <property type="entry name" value="Lipid_transp_b-sht_shell"/>
</dbReference>
<dbReference type="InterPro" id="IPR039988">
    <property type="entry name" value="MTTP"/>
</dbReference>
<keyword evidence="2" id="KW-0813">Transport</keyword>
<evidence type="ECO:0000313" key="8">
    <source>
        <dbReference type="Proteomes" id="UP000695022"/>
    </source>
</evidence>
<organism evidence="8 9">
    <name type="scientific">Priapulus caudatus</name>
    <name type="common">Priapulid worm</name>
    <dbReference type="NCBI Taxonomy" id="37621"/>
    <lineage>
        <taxon>Eukaryota</taxon>
        <taxon>Metazoa</taxon>
        <taxon>Ecdysozoa</taxon>
        <taxon>Scalidophora</taxon>
        <taxon>Priapulida</taxon>
        <taxon>Priapulimorpha</taxon>
        <taxon>Priapulimorphida</taxon>
        <taxon>Priapulidae</taxon>
        <taxon>Priapulus</taxon>
    </lineage>
</organism>
<dbReference type="InterPro" id="IPR015816">
    <property type="entry name" value="Vitellinogen_b-sht_N"/>
</dbReference>
<feature type="signal peptide" evidence="6">
    <location>
        <begin position="1"/>
        <end position="20"/>
    </location>
</feature>